<keyword evidence="2" id="KW-1185">Reference proteome</keyword>
<proteinExistence type="predicted"/>
<dbReference type="Proteomes" id="UP001251524">
    <property type="component" value="Unassembled WGS sequence"/>
</dbReference>
<accession>A0ABU1W9Q3</accession>
<protein>
    <submittedName>
        <fullName evidence="1">Uncharacterized protein</fullName>
    </submittedName>
</protein>
<dbReference type="RefSeq" id="WP_310060267.1">
    <property type="nucleotide sequence ID" value="NZ_JAVDVY010000001.1"/>
</dbReference>
<reference evidence="1 2" key="1">
    <citation type="submission" date="2023-07" db="EMBL/GenBank/DDBJ databases">
        <title>Sorghum-associated microbial communities from plants grown in Nebraska, USA.</title>
        <authorList>
            <person name="Schachtman D."/>
        </authorList>
    </citation>
    <scope>NUCLEOTIDE SEQUENCE [LARGE SCALE GENOMIC DNA]</scope>
    <source>
        <strain evidence="1 2">BE198</strain>
    </source>
</reference>
<evidence type="ECO:0000313" key="1">
    <source>
        <dbReference type="EMBL" id="MDR7134283.1"/>
    </source>
</evidence>
<evidence type="ECO:0000313" key="2">
    <source>
        <dbReference type="Proteomes" id="UP001251524"/>
    </source>
</evidence>
<gene>
    <name evidence="1" type="ORF">J2X06_001467</name>
</gene>
<name>A0ABU1W9Q3_9GAMM</name>
<sequence length="62" mass="6832">MPVKTLAIGGTLRLGVHVCAVPGRSLADAPSSREYRRIVPTGFRRMRIETEWLRVRASPVSG</sequence>
<comment type="caution">
    <text evidence="1">The sequence shown here is derived from an EMBL/GenBank/DDBJ whole genome shotgun (WGS) entry which is preliminary data.</text>
</comment>
<organism evidence="1 2">
    <name type="scientific">Lysobacter niastensis</name>
    <dbReference type="NCBI Taxonomy" id="380629"/>
    <lineage>
        <taxon>Bacteria</taxon>
        <taxon>Pseudomonadati</taxon>
        <taxon>Pseudomonadota</taxon>
        <taxon>Gammaproteobacteria</taxon>
        <taxon>Lysobacterales</taxon>
        <taxon>Lysobacteraceae</taxon>
        <taxon>Lysobacter</taxon>
    </lineage>
</organism>
<dbReference type="EMBL" id="JAVDVY010000001">
    <property type="protein sequence ID" value="MDR7134283.1"/>
    <property type="molecule type" value="Genomic_DNA"/>
</dbReference>